<protein>
    <recommendedName>
        <fullName evidence="1">non-specific serine/threonine protein kinase</fullName>
        <ecNumber evidence="1">2.7.11.1</ecNumber>
    </recommendedName>
</protein>
<gene>
    <name evidence="11" type="ORF">GRF29_44g2545288</name>
</gene>
<keyword evidence="4" id="KW-0547">Nucleotide-binding</keyword>
<evidence type="ECO:0000256" key="6">
    <source>
        <dbReference type="ARBA" id="ARBA00022840"/>
    </source>
</evidence>
<keyword evidence="3" id="KW-0808">Transferase</keyword>
<accession>A0AAN6RHG9</accession>
<dbReference type="EC" id="2.7.11.1" evidence="1"/>
<dbReference type="SUPFAM" id="SSF50729">
    <property type="entry name" value="PH domain-like"/>
    <property type="match status" value="1"/>
</dbReference>
<evidence type="ECO:0000259" key="10">
    <source>
        <dbReference type="PROSITE" id="PS50011"/>
    </source>
</evidence>
<comment type="caution">
    <text evidence="11">The sequence shown here is derived from an EMBL/GenBank/DDBJ whole genome shotgun (WGS) entry which is preliminary data.</text>
</comment>
<keyword evidence="6" id="KW-0067">ATP-binding</keyword>
<feature type="domain" description="Protein kinase" evidence="10">
    <location>
        <begin position="303"/>
        <end position="653"/>
    </location>
</feature>
<dbReference type="Gene3D" id="1.10.510.10">
    <property type="entry name" value="Transferase(Phosphotransferase) domain 1"/>
    <property type="match status" value="1"/>
</dbReference>
<comment type="catalytic activity">
    <reaction evidence="7">
        <text>L-threonyl-[protein] + ATP = O-phospho-L-threonyl-[protein] + ADP + H(+)</text>
        <dbReference type="Rhea" id="RHEA:46608"/>
        <dbReference type="Rhea" id="RHEA-COMP:11060"/>
        <dbReference type="Rhea" id="RHEA-COMP:11605"/>
        <dbReference type="ChEBI" id="CHEBI:15378"/>
        <dbReference type="ChEBI" id="CHEBI:30013"/>
        <dbReference type="ChEBI" id="CHEBI:30616"/>
        <dbReference type="ChEBI" id="CHEBI:61977"/>
        <dbReference type="ChEBI" id="CHEBI:456216"/>
        <dbReference type="EC" id="2.7.11.1"/>
    </reaction>
</comment>
<feature type="compositionally biased region" description="Low complexity" evidence="9">
    <location>
        <begin position="1"/>
        <end position="13"/>
    </location>
</feature>
<dbReference type="InterPro" id="IPR000719">
    <property type="entry name" value="Prot_kinase_dom"/>
</dbReference>
<dbReference type="PANTHER" id="PTHR43671:SF98">
    <property type="entry name" value="SERINE_THREONINE-PROTEIN KINASE NEK11"/>
    <property type="match status" value="1"/>
</dbReference>
<dbReference type="GO" id="GO:0005634">
    <property type="term" value="C:nucleus"/>
    <property type="evidence" value="ECO:0007669"/>
    <property type="project" value="TreeGrafter"/>
</dbReference>
<reference evidence="11 12" key="1">
    <citation type="submission" date="2021-02" db="EMBL/GenBank/DDBJ databases">
        <title>Genome assembly of Pseudopithomyces chartarum.</title>
        <authorList>
            <person name="Jauregui R."/>
            <person name="Singh J."/>
            <person name="Voisey C."/>
        </authorList>
    </citation>
    <scope>NUCLEOTIDE SEQUENCE [LARGE SCALE GENOMIC DNA]</scope>
    <source>
        <strain evidence="11 12">AGR01</strain>
    </source>
</reference>
<evidence type="ECO:0000313" key="11">
    <source>
        <dbReference type="EMBL" id="KAK3210378.1"/>
    </source>
</evidence>
<dbReference type="SUPFAM" id="SSF56112">
    <property type="entry name" value="Protein kinase-like (PK-like)"/>
    <property type="match status" value="1"/>
</dbReference>
<evidence type="ECO:0000256" key="5">
    <source>
        <dbReference type="ARBA" id="ARBA00022777"/>
    </source>
</evidence>
<feature type="compositionally biased region" description="Basic and acidic residues" evidence="9">
    <location>
        <begin position="865"/>
        <end position="887"/>
    </location>
</feature>
<feature type="region of interest" description="Disordered" evidence="9">
    <location>
        <begin position="630"/>
        <end position="649"/>
    </location>
</feature>
<dbReference type="Proteomes" id="UP001280581">
    <property type="component" value="Unassembled WGS sequence"/>
</dbReference>
<dbReference type="InterPro" id="IPR050660">
    <property type="entry name" value="NEK_Ser/Thr_kinase"/>
</dbReference>
<dbReference type="Pfam" id="PF00069">
    <property type="entry name" value="Pkinase"/>
    <property type="match status" value="1"/>
</dbReference>
<dbReference type="GO" id="GO:0004674">
    <property type="term" value="F:protein serine/threonine kinase activity"/>
    <property type="evidence" value="ECO:0007669"/>
    <property type="project" value="UniProtKB-KW"/>
</dbReference>
<keyword evidence="5" id="KW-0418">Kinase</keyword>
<dbReference type="CDD" id="cd00180">
    <property type="entry name" value="PKc"/>
    <property type="match status" value="1"/>
</dbReference>
<dbReference type="InterPro" id="IPR008271">
    <property type="entry name" value="Ser/Thr_kinase_AS"/>
</dbReference>
<dbReference type="InterPro" id="IPR011009">
    <property type="entry name" value="Kinase-like_dom_sf"/>
</dbReference>
<dbReference type="PANTHER" id="PTHR43671">
    <property type="entry name" value="SERINE/THREONINE-PROTEIN KINASE NEK"/>
    <property type="match status" value="1"/>
</dbReference>
<feature type="compositionally biased region" description="Polar residues" evidence="9">
    <location>
        <begin position="635"/>
        <end position="647"/>
    </location>
</feature>
<name>A0AAN6RHG9_9PLEO</name>
<proteinExistence type="predicted"/>
<feature type="region of interest" description="Disordered" evidence="9">
    <location>
        <begin position="853"/>
        <end position="887"/>
    </location>
</feature>
<keyword evidence="2" id="KW-0723">Serine/threonine-protein kinase</keyword>
<evidence type="ECO:0000256" key="7">
    <source>
        <dbReference type="ARBA" id="ARBA00047899"/>
    </source>
</evidence>
<dbReference type="EMBL" id="WVTA01000005">
    <property type="protein sequence ID" value="KAK3210378.1"/>
    <property type="molecule type" value="Genomic_DNA"/>
</dbReference>
<evidence type="ECO:0000313" key="12">
    <source>
        <dbReference type="Proteomes" id="UP001280581"/>
    </source>
</evidence>
<organism evidence="11 12">
    <name type="scientific">Pseudopithomyces chartarum</name>
    <dbReference type="NCBI Taxonomy" id="1892770"/>
    <lineage>
        <taxon>Eukaryota</taxon>
        <taxon>Fungi</taxon>
        <taxon>Dikarya</taxon>
        <taxon>Ascomycota</taxon>
        <taxon>Pezizomycotina</taxon>
        <taxon>Dothideomycetes</taxon>
        <taxon>Pleosporomycetidae</taxon>
        <taxon>Pleosporales</taxon>
        <taxon>Massarineae</taxon>
        <taxon>Didymosphaeriaceae</taxon>
        <taxon>Pseudopithomyces</taxon>
    </lineage>
</organism>
<feature type="region of interest" description="Disordered" evidence="9">
    <location>
        <begin position="1"/>
        <end position="31"/>
    </location>
</feature>
<dbReference type="PROSITE" id="PS00108">
    <property type="entry name" value="PROTEIN_KINASE_ST"/>
    <property type="match status" value="1"/>
</dbReference>
<keyword evidence="12" id="KW-1185">Reference proteome</keyword>
<dbReference type="SMART" id="SM00220">
    <property type="entry name" value="S_TKc"/>
    <property type="match status" value="1"/>
</dbReference>
<evidence type="ECO:0000256" key="4">
    <source>
        <dbReference type="ARBA" id="ARBA00022741"/>
    </source>
</evidence>
<feature type="compositionally biased region" description="Basic and acidic residues" evidence="9">
    <location>
        <begin position="792"/>
        <end position="813"/>
    </location>
</feature>
<dbReference type="AlphaFoldDB" id="A0AAN6RHG9"/>
<sequence length="944" mass="105471">MAIAFAKRSPASKPSKKPSNRKSSWVMLSPSTGYTPLPGETTLYQSPPRTTLSLQSLQRPPTYTQHCKSGIIYLTNRRIIYLPLSPTPSLQSFSVPILHVSDSHVTAPWFGPNKWEASIVPVAGGNLPAHQPLSLVVEFKEGGAFDFATIFERLRERLKQAVEAPYNPVPKPRLDANDMASPFATPTERLASFFDPTQPRQTYDDAEIHEITNLLHQCAHPGCRSPRTYIILRTIGQLDLLERCLQEGFNDIWFPVEAKGLPNFIKPSIKTKFVQTQQLILTKSLDLEHGEHRHFAPGELLPFDIVSRLGSGSFGQVDKIMSKVSFRPYALKRIRRRAAFGNDSRQALARIKSEISIIKSLEHDHIIQYVGSYTDKTFLGIVMTPVADTDLASFMNNTARHVEAAWARSGRPPGAFLNDPSPAVGMSSSLRSYFGCLAAALVYLHDRSIRHKDIKPQNILIHNGTVILTDFGLSHDFADDVGSTTSGPTPASPRYSAPEVAAHEARNTSADIWSLGCVFFEMAAALRGFNIDWVKSYFTSFYSMSPYFHANLGSLNHLLQEWYGFGPAKDTKPLLWIRSMLQADRMLRPTAAEVLDFITAANNPEETATSFCGICCLPCYESDSYDSLADEPPDYNTSARPSISESQFQHERLEAHIHHQEHRQVRSSTFLAPQTSGPNFSSYPTPQQNPQHLTDRTVVHHTLRPRNELVSGGMAHHQGPPPPYVNTGASFTARDMQGIETRVGNDFLTRLMAQPQTHQLPERQTQQHTIQPNNFQAGHIDSRPAPLVVSSRPHEDSKADRDELSKGPDRTTLHDTGGAFTIKEAEKGEKKGDEKSKQDMEAKLNELKRFASNFNLDDNPPKGAVPEKTRLPSAVENEKEKDAEKLKQDRKVKLNELQRFASKFQLHTPVPTDLVPILANNEDKQRELVIKALEAARKSRGKEI</sequence>
<comment type="catalytic activity">
    <reaction evidence="8">
        <text>L-seryl-[protein] + ATP = O-phospho-L-seryl-[protein] + ADP + H(+)</text>
        <dbReference type="Rhea" id="RHEA:17989"/>
        <dbReference type="Rhea" id="RHEA-COMP:9863"/>
        <dbReference type="Rhea" id="RHEA-COMP:11604"/>
        <dbReference type="ChEBI" id="CHEBI:15378"/>
        <dbReference type="ChEBI" id="CHEBI:29999"/>
        <dbReference type="ChEBI" id="CHEBI:30616"/>
        <dbReference type="ChEBI" id="CHEBI:83421"/>
        <dbReference type="ChEBI" id="CHEBI:456216"/>
        <dbReference type="EC" id="2.7.11.1"/>
    </reaction>
</comment>
<evidence type="ECO:0000256" key="9">
    <source>
        <dbReference type="SAM" id="MobiDB-lite"/>
    </source>
</evidence>
<dbReference type="CDD" id="cd13214">
    <property type="entry name" value="PH-GRAM_WBP2"/>
    <property type="match status" value="1"/>
</dbReference>
<feature type="region of interest" description="Disordered" evidence="9">
    <location>
        <begin position="775"/>
        <end position="839"/>
    </location>
</feature>
<evidence type="ECO:0000256" key="3">
    <source>
        <dbReference type="ARBA" id="ARBA00022679"/>
    </source>
</evidence>
<feature type="compositionally biased region" description="Basic and acidic residues" evidence="9">
    <location>
        <begin position="823"/>
        <end position="839"/>
    </location>
</feature>
<evidence type="ECO:0000256" key="2">
    <source>
        <dbReference type="ARBA" id="ARBA00022527"/>
    </source>
</evidence>
<evidence type="ECO:0000256" key="8">
    <source>
        <dbReference type="ARBA" id="ARBA00048679"/>
    </source>
</evidence>
<evidence type="ECO:0000256" key="1">
    <source>
        <dbReference type="ARBA" id="ARBA00012513"/>
    </source>
</evidence>
<dbReference type="Gene3D" id="3.30.200.20">
    <property type="entry name" value="Phosphorylase Kinase, domain 1"/>
    <property type="match status" value="1"/>
</dbReference>
<dbReference type="PROSITE" id="PS50011">
    <property type="entry name" value="PROTEIN_KINASE_DOM"/>
    <property type="match status" value="1"/>
</dbReference>
<dbReference type="GO" id="GO:0005524">
    <property type="term" value="F:ATP binding"/>
    <property type="evidence" value="ECO:0007669"/>
    <property type="project" value="UniProtKB-KW"/>
</dbReference>